<evidence type="ECO:0000313" key="2">
    <source>
        <dbReference type="EMBL" id="CAC5371142.1"/>
    </source>
</evidence>
<dbReference type="Gene3D" id="3.10.100.10">
    <property type="entry name" value="Mannose-Binding Protein A, subunit A"/>
    <property type="match status" value="1"/>
</dbReference>
<keyword evidence="3" id="KW-1185">Reference proteome</keyword>
<protein>
    <recommendedName>
        <fullName evidence="1">C-type lectin domain-containing protein</fullName>
    </recommendedName>
</protein>
<proteinExistence type="predicted"/>
<dbReference type="Proteomes" id="UP000507470">
    <property type="component" value="Unassembled WGS sequence"/>
</dbReference>
<accession>A0A6J8ANE4</accession>
<dbReference type="InterPro" id="IPR016187">
    <property type="entry name" value="CTDL_fold"/>
</dbReference>
<evidence type="ECO:0000313" key="3">
    <source>
        <dbReference type="Proteomes" id="UP000507470"/>
    </source>
</evidence>
<reference evidence="2 3" key="1">
    <citation type="submission" date="2020-06" db="EMBL/GenBank/DDBJ databases">
        <authorList>
            <person name="Li R."/>
            <person name="Bekaert M."/>
        </authorList>
    </citation>
    <scope>NUCLEOTIDE SEQUENCE [LARGE SCALE GENOMIC DNA]</scope>
    <source>
        <strain evidence="3">wild</strain>
    </source>
</reference>
<name>A0A6J8ANE4_MYTCO</name>
<dbReference type="OrthoDB" id="10421545at2759"/>
<dbReference type="SUPFAM" id="SSF56436">
    <property type="entry name" value="C-type lectin-like"/>
    <property type="match status" value="1"/>
</dbReference>
<organism evidence="2 3">
    <name type="scientific">Mytilus coruscus</name>
    <name type="common">Sea mussel</name>
    <dbReference type="NCBI Taxonomy" id="42192"/>
    <lineage>
        <taxon>Eukaryota</taxon>
        <taxon>Metazoa</taxon>
        <taxon>Spiralia</taxon>
        <taxon>Lophotrochozoa</taxon>
        <taxon>Mollusca</taxon>
        <taxon>Bivalvia</taxon>
        <taxon>Autobranchia</taxon>
        <taxon>Pteriomorphia</taxon>
        <taxon>Mytilida</taxon>
        <taxon>Mytiloidea</taxon>
        <taxon>Mytilidae</taxon>
        <taxon>Mytilinae</taxon>
        <taxon>Mytilus</taxon>
    </lineage>
</organism>
<dbReference type="Pfam" id="PF00059">
    <property type="entry name" value="Lectin_C"/>
    <property type="match status" value="1"/>
</dbReference>
<feature type="domain" description="C-type lectin" evidence="1">
    <location>
        <begin position="67"/>
        <end position="178"/>
    </location>
</feature>
<dbReference type="InterPro" id="IPR001304">
    <property type="entry name" value="C-type_lectin-like"/>
</dbReference>
<dbReference type="AlphaFoldDB" id="A0A6J8ANE4"/>
<dbReference type="InterPro" id="IPR016186">
    <property type="entry name" value="C-type_lectin-like/link_sf"/>
</dbReference>
<gene>
    <name evidence="2" type="ORF">MCOR_9709</name>
</gene>
<evidence type="ECO:0000259" key="1">
    <source>
        <dbReference type="Pfam" id="PF00059"/>
    </source>
</evidence>
<dbReference type="CDD" id="cd00037">
    <property type="entry name" value="CLECT"/>
    <property type="match status" value="1"/>
</dbReference>
<dbReference type="EMBL" id="CACVKT020001747">
    <property type="protein sequence ID" value="CAC5371142.1"/>
    <property type="molecule type" value="Genomic_DNA"/>
</dbReference>
<sequence length="185" mass="20428">MADGTMMTLMQMMMMSPTTTPSTTPATTTKMTVITPTPCVPRCPDGFMQLPDTSVSPKCFRAGGSPATFLQALVECSRTLNAYLWCPGSLAEDEAVRSKFQLGTNTVKTGCNDLDRKDSFMCVGSKRTCNPKRPPYGEGDSSTSTSKRCVDIEYDMKRKDKRKWSIVYCNDKKVFVCEVPIIPCP</sequence>